<dbReference type="SUPFAM" id="SSF54427">
    <property type="entry name" value="NTF2-like"/>
    <property type="match status" value="1"/>
</dbReference>
<dbReference type="Gene3D" id="3.10.450.230">
    <property type="entry name" value="VirB8 protein"/>
    <property type="match status" value="1"/>
</dbReference>
<evidence type="ECO:0000256" key="5">
    <source>
        <dbReference type="SAM" id="MobiDB-lite"/>
    </source>
</evidence>
<feature type="transmembrane region" description="Helical" evidence="6">
    <location>
        <begin position="35"/>
        <end position="57"/>
    </location>
</feature>
<dbReference type="InterPro" id="IPR007430">
    <property type="entry name" value="VirB8"/>
</dbReference>
<accession>A0A1L3EV31</accession>
<feature type="domain" description="Bacterial virulence protein VirB8" evidence="7">
    <location>
        <begin position="19"/>
        <end position="236"/>
    </location>
</feature>
<protein>
    <recommendedName>
        <fullName evidence="7">Bacterial virulence protein VirB8 domain-containing protein</fullName>
    </recommendedName>
</protein>
<keyword evidence="3 6" id="KW-1133">Transmembrane helix</keyword>
<dbReference type="AlphaFoldDB" id="A0A1L3EV31"/>
<dbReference type="InterPro" id="IPR032710">
    <property type="entry name" value="NTF2-like_dom_sf"/>
</dbReference>
<sequence>MLKKKNSPKIDQAVAQSVSFEVTVADLAKRSEKRAWIVAGCSVAVSLMLGGTIFYMMPMKEKVPYLILADAYSGTSSLSRLSDDVVNRQITSSEAVNRSNVAHFVLAREAYDLALTNLRDWPTVLTMAAPDVAQAYMNLHAANNEQSPYKIYGKSRAIRVKILSLSLIGGENGQTPKGATVRFQRNVFDKVNGSTYPLDAKIATISFTYKPNLRMDDQNRIENPLGFQVTGYRVDNDYGSPPPAESTDPNAAANAAAMNAAAPAQGGVPVQGGAPGAPTMQVPGAPGVAPAQQPGVPTGYAPQAPAAVPGQVPQAQAIPLQQSVGIPPSPIPSEGGYATQPQAAAPAAPYPQAAPPAARPVTRAANGGRR</sequence>
<dbReference type="Proteomes" id="UP000182987">
    <property type="component" value="Chromosome"/>
</dbReference>
<evidence type="ECO:0000256" key="6">
    <source>
        <dbReference type="SAM" id="Phobius"/>
    </source>
</evidence>
<dbReference type="EMBL" id="CP017480">
    <property type="protein sequence ID" value="APG04874.1"/>
    <property type="molecule type" value="Genomic_DNA"/>
</dbReference>
<evidence type="ECO:0000313" key="8">
    <source>
        <dbReference type="EMBL" id="APG04874.1"/>
    </source>
</evidence>
<feature type="compositionally biased region" description="Low complexity" evidence="5">
    <location>
        <begin position="276"/>
        <end position="317"/>
    </location>
</feature>
<feature type="compositionally biased region" description="Low complexity" evidence="5">
    <location>
        <begin position="337"/>
        <end position="347"/>
    </location>
</feature>
<gene>
    <name evidence="8" type="ORF">BJI69_13880</name>
</gene>
<name>A0A1L3EV31_9GAMM</name>
<dbReference type="RefSeq" id="WP_071924975.1">
    <property type="nucleotide sequence ID" value="NZ_CP017480.1"/>
</dbReference>
<dbReference type="Pfam" id="PF04335">
    <property type="entry name" value="VirB8"/>
    <property type="match status" value="1"/>
</dbReference>
<evidence type="ECO:0000259" key="7">
    <source>
        <dbReference type="Pfam" id="PF04335"/>
    </source>
</evidence>
<evidence type="ECO:0000256" key="2">
    <source>
        <dbReference type="ARBA" id="ARBA00022692"/>
    </source>
</evidence>
<feature type="region of interest" description="Disordered" evidence="5">
    <location>
        <begin position="264"/>
        <end position="370"/>
    </location>
</feature>
<reference evidence="9" key="1">
    <citation type="submission" date="2016-09" db="EMBL/GenBank/DDBJ databases">
        <authorList>
            <person name="Lysoe E."/>
        </authorList>
    </citation>
    <scope>NUCLEOTIDE SEQUENCE [LARGE SCALE GENOMIC DNA]</scope>
    <source>
        <strain evidence="9">LJ96T</strain>
    </source>
</reference>
<dbReference type="KEGG" id="lrz:BJI69_13880"/>
<keyword evidence="4 6" id="KW-0472">Membrane</keyword>
<dbReference type="STRING" id="1440763.BJI69_13880"/>
<dbReference type="OrthoDB" id="9816242at2"/>
<keyword evidence="9" id="KW-1185">Reference proteome</keyword>
<organism evidence="8 9">
    <name type="scientific">Luteibacter rhizovicinus DSM 16549</name>
    <dbReference type="NCBI Taxonomy" id="1440763"/>
    <lineage>
        <taxon>Bacteria</taxon>
        <taxon>Pseudomonadati</taxon>
        <taxon>Pseudomonadota</taxon>
        <taxon>Gammaproteobacteria</taxon>
        <taxon>Lysobacterales</taxon>
        <taxon>Rhodanobacteraceae</taxon>
        <taxon>Luteibacter</taxon>
    </lineage>
</organism>
<proteinExistence type="predicted"/>
<comment type="subcellular location">
    <subcellularLocation>
        <location evidence="1">Membrane</location>
        <topology evidence="1">Single-pass membrane protein</topology>
    </subcellularLocation>
</comment>
<keyword evidence="2 6" id="KW-0812">Transmembrane</keyword>
<dbReference type="CDD" id="cd16424">
    <property type="entry name" value="VirB8"/>
    <property type="match status" value="1"/>
</dbReference>
<feature type="compositionally biased region" description="Pro residues" evidence="5">
    <location>
        <begin position="348"/>
        <end position="358"/>
    </location>
</feature>
<evidence type="ECO:0000313" key="9">
    <source>
        <dbReference type="Proteomes" id="UP000182987"/>
    </source>
</evidence>
<feature type="compositionally biased region" description="Low complexity" evidence="5">
    <location>
        <begin position="359"/>
        <end position="370"/>
    </location>
</feature>
<evidence type="ECO:0000256" key="3">
    <source>
        <dbReference type="ARBA" id="ARBA00022989"/>
    </source>
</evidence>
<evidence type="ECO:0000256" key="1">
    <source>
        <dbReference type="ARBA" id="ARBA00004167"/>
    </source>
</evidence>
<evidence type="ECO:0000256" key="4">
    <source>
        <dbReference type="ARBA" id="ARBA00023136"/>
    </source>
</evidence>
<dbReference type="GO" id="GO:0016020">
    <property type="term" value="C:membrane"/>
    <property type="evidence" value="ECO:0007669"/>
    <property type="project" value="UniProtKB-SubCell"/>
</dbReference>